<protein>
    <submittedName>
        <fullName evidence="3">Type IV pilus twitching motility protein PilT</fullName>
    </submittedName>
</protein>
<dbReference type="Pfam" id="PF00437">
    <property type="entry name" value="T2SSE"/>
    <property type="match status" value="1"/>
</dbReference>
<dbReference type="GO" id="GO:0005524">
    <property type="term" value="F:ATP binding"/>
    <property type="evidence" value="ECO:0007669"/>
    <property type="project" value="InterPro"/>
</dbReference>
<proteinExistence type="inferred from homology"/>
<reference evidence="3" key="1">
    <citation type="submission" date="2019-08" db="EMBL/GenBank/DDBJ databases">
        <title>Genomic characterization of a novel candidate phylum (ARYD3) from a high temperature, high salinity tertiary oil reservoir in north central Oklahoma, USA.</title>
        <authorList>
            <person name="Youssef N.H."/>
            <person name="Yadav A."/>
            <person name="Elshahed M.S."/>
        </authorList>
    </citation>
    <scope>NUCLEOTIDE SEQUENCE [LARGE SCALE GENOMIC DNA]</scope>
    <source>
        <strain evidence="3">ARYD3</strain>
    </source>
</reference>
<name>A0A5D0MLQ2_9BACT</name>
<dbReference type="PANTHER" id="PTHR30486:SF16">
    <property type="entry name" value="TWITCHING MOTILITY PROTEIN PILT"/>
    <property type="match status" value="1"/>
</dbReference>
<dbReference type="NCBIfam" id="TIGR01420">
    <property type="entry name" value="pilT_fam"/>
    <property type="match status" value="1"/>
</dbReference>
<dbReference type="GO" id="GO:0016887">
    <property type="term" value="F:ATP hydrolysis activity"/>
    <property type="evidence" value="ECO:0007669"/>
    <property type="project" value="InterPro"/>
</dbReference>
<evidence type="ECO:0000313" key="4">
    <source>
        <dbReference type="Proteomes" id="UP000324143"/>
    </source>
</evidence>
<dbReference type="Gene3D" id="3.30.450.90">
    <property type="match status" value="1"/>
</dbReference>
<comment type="similarity">
    <text evidence="1">Belongs to the GSP E family.</text>
</comment>
<dbReference type="InterPro" id="IPR027417">
    <property type="entry name" value="P-loop_NTPase"/>
</dbReference>
<dbReference type="InterPro" id="IPR006321">
    <property type="entry name" value="PilT/PilU"/>
</dbReference>
<dbReference type="SMART" id="SM00382">
    <property type="entry name" value="AAA"/>
    <property type="match status" value="1"/>
</dbReference>
<dbReference type="EMBL" id="VSIX01000003">
    <property type="protein sequence ID" value="TYB32188.1"/>
    <property type="molecule type" value="Genomic_DNA"/>
</dbReference>
<dbReference type="PANTHER" id="PTHR30486">
    <property type="entry name" value="TWITCHING MOTILITY PROTEIN PILT"/>
    <property type="match status" value="1"/>
</dbReference>
<dbReference type="Proteomes" id="UP000324143">
    <property type="component" value="Unassembled WGS sequence"/>
</dbReference>
<evidence type="ECO:0000313" key="3">
    <source>
        <dbReference type="EMBL" id="TYB32188.1"/>
    </source>
</evidence>
<feature type="domain" description="Bacterial type II secretion system protein E" evidence="2">
    <location>
        <begin position="226"/>
        <end position="240"/>
    </location>
</feature>
<dbReference type="InterPro" id="IPR050921">
    <property type="entry name" value="T4SS_GSP_E_ATPase"/>
</dbReference>
<dbReference type="InterPro" id="IPR001482">
    <property type="entry name" value="T2SS/T4SS_dom"/>
</dbReference>
<dbReference type="PROSITE" id="PS00662">
    <property type="entry name" value="T2SP_E"/>
    <property type="match status" value="1"/>
</dbReference>
<dbReference type="Gene3D" id="3.40.50.300">
    <property type="entry name" value="P-loop containing nucleotide triphosphate hydrolases"/>
    <property type="match status" value="1"/>
</dbReference>
<accession>A0A5D0MLQ2</accession>
<gene>
    <name evidence="3" type="ORF">FXF47_00170</name>
</gene>
<evidence type="ECO:0000256" key="1">
    <source>
        <dbReference type="ARBA" id="ARBA00006611"/>
    </source>
</evidence>
<sequence>MENNSFNSEDDSLNLKINKGGKFKNEQAKKKKINITELFHYMKKKDASDLHITVGKRPVVRVHGEIEEVPNMPVLTPKTAHALIYSILTEAQKKEFEDTNELDFSFSVKGVSRFRGNVYKQRGTLGMAVRAIPYEIQSFSDLGLPSVLKDMCKKPNGLILVTGPTGSGKTTTLASMIDYINENRHGHIITIEEPIEFIHRHKNCIVNQREVGSDTSEFAVALKHVLRQDPDFILIGELRDLESMETALKIAETGHLCLASLHTNSAAQTISRIIDMFPGDEKQQVRSQLSFVIEGIVSQQLIPSTRGGRVLAYEILVATPAIRNLIREDKLQQIQSHMQTGQKYGMTTLNNMLFDLYENNKISYENALKRSPNPDGLIKKINKAGI</sequence>
<dbReference type="SUPFAM" id="SSF52540">
    <property type="entry name" value="P-loop containing nucleoside triphosphate hydrolases"/>
    <property type="match status" value="1"/>
</dbReference>
<comment type="caution">
    <text evidence="3">The sequence shown here is derived from an EMBL/GenBank/DDBJ whole genome shotgun (WGS) entry which is preliminary data.</text>
</comment>
<evidence type="ECO:0000259" key="2">
    <source>
        <dbReference type="PROSITE" id="PS00662"/>
    </source>
</evidence>
<dbReference type="CDD" id="cd01131">
    <property type="entry name" value="PilT"/>
    <property type="match status" value="1"/>
</dbReference>
<dbReference type="InterPro" id="IPR003593">
    <property type="entry name" value="AAA+_ATPase"/>
</dbReference>
<organism evidence="3 4">
    <name type="scientific">Candidatus Mcinerneyibacterium aminivorans</name>
    <dbReference type="NCBI Taxonomy" id="2703815"/>
    <lineage>
        <taxon>Bacteria</taxon>
        <taxon>Candidatus Macinerneyibacteriota</taxon>
        <taxon>Candidatus Mcinerneyibacteria</taxon>
        <taxon>Candidatus Mcinerneyibacteriales</taxon>
        <taxon>Candidatus Mcinerneyibacteriaceae</taxon>
        <taxon>Candidatus Mcinerneyibacterium</taxon>
    </lineage>
</organism>
<keyword evidence="4" id="KW-1185">Reference proteome</keyword>
<dbReference type="AlphaFoldDB" id="A0A5D0MLQ2"/>